<dbReference type="Pfam" id="PF00041">
    <property type="entry name" value="fn3"/>
    <property type="match status" value="2"/>
</dbReference>
<dbReference type="InterPro" id="IPR013783">
    <property type="entry name" value="Ig-like_fold"/>
</dbReference>
<keyword evidence="2" id="KW-0378">Hydrolase</keyword>
<keyword evidence="1" id="KW-0677">Repeat</keyword>
<protein>
    <recommendedName>
        <fullName evidence="5">Fibronectin type-III domain-containing protein</fullName>
    </recommendedName>
</protein>
<dbReference type="Proteomes" id="UP001500013">
    <property type="component" value="Unassembled WGS sequence"/>
</dbReference>
<comment type="caution">
    <text evidence="6">The sequence shown here is derived from an EMBL/GenBank/DDBJ whole genome shotgun (WGS) entry which is preliminary data.</text>
</comment>
<sequence>MYRGTSAGGEAATPVASNVTGTSFTDTGLTNGTTYYYTVAAINAVGTSPQSNEASTTPQAAATAPSAPTGLSAGPGNASVSLTWTAPASNGGSPVTGYAVYRGTSAGGEGARPVASNVTGTSFTDTGLTNGTTYYYKVAAINAVGTSPQSNEASATPQTAATAPSAPTGLSAGPGNASVSLTWTAPASNGGSPVTGYAVYRGTSAGGEAASPVASNVTGTSFTDTGLSNGTTYYYKVAAINAVGTSPQSNEASATPQAAGTGAGYVRRVGTATAATARTSTTITVGASGVVAGHTLVVSALLSSTSTTGSVSATDSAGNGYAVARNVSDGSAGDRTVVLVAVAVKALPAGATITLSYSSAAETHLAVDEFAGVTGVDTTAGATGTGSTFSSGAASTGSANEILVGATGIESASAAPTWATGWTALPNLGISTDYLATAYRAAPTAGAYTATGTSGGQWMATLTALKTG</sequence>
<dbReference type="PANTHER" id="PTHR13817:SF73">
    <property type="entry name" value="FIBRONECTIN TYPE-III DOMAIN-CONTAINING PROTEIN"/>
    <property type="match status" value="1"/>
</dbReference>
<evidence type="ECO:0000256" key="4">
    <source>
        <dbReference type="SAM" id="MobiDB-lite"/>
    </source>
</evidence>
<feature type="compositionally biased region" description="Low complexity" evidence="4">
    <location>
        <begin position="153"/>
        <end position="171"/>
    </location>
</feature>
<keyword evidence="2" id="KW-0326">Glycosidase</keyword>
<organism evidence="6 7">
    <name type="scientific">Terrabacter lapilli</name>
    <dbReference type="NCBI Taxonomy" id="436231"/>
    <lineage>
        <taxon>Bacteria</taxon>
        <taxon>Bacillati</taxon>
        <taxon>Actinomycetota</taxon>
        <taxon>Actinomycetes</taxon>
        <taxon>Micrococcales</taxon>
        <taxon>Intrasporangiaceae</taxon>
        <taxon>Terrabacter</taxon>
    </lineage>
</organism>
<dbReference type="SMART" id="SM00060">
    <property type="entry name" value="FN3"/>
    <property type="match status" value="3"/>
</dbReference>
<dbReference type="EMBL" id="BAAAPU010000007">
    <property type="protein sequence ID" value="GAA1978618.1"/>
    <property type="molecule type" value="Genomic_DNA"/>
</dbReference>
<keyword evidence="3" id="KW-0119">Carbohydrate metabolism</keyword>
<dbReference type="PRINTS" id="PR00014">
    <property type="entry name" value="FNTYPEIII"/>
</dbReference>
<feature type="compositionally biased region" description="Low complexity" evidence="4">
    <location>
        <begin position="54"/>
        <end position="72"/>
    </location>
</feature>
<dbReference type="InterPro" id="IPR036116">
    <property type="entry name" value="FN3_sf"/>
</dbReference>
<evidence type="ECO:0000313" key="6">
    <source>
        <dbReference type="EMBL" id="GAA1978618.1"/>
    </source>
</evidence>
<dbReference type="SUPFAM" id="SSF49265">
    <property type="entry name" value="Fibronectin type III"/>
    <property type="match status" value="2"/>
</dbReference>
<evidence type="ECO:0000256" key="2">
    <source>
        <dbReference type="ARBA" id="ARBA00023295"/>
    </source>
</evidence>
<keyword evidence="7" id="KW-1185">Reference proteome</keyword>
<feature type="region of interest" description="Disordered" evidence="4">
    <location>
        <begin position="1"/>
        <end position="23"/>
    </location>
</feature>
<feature type="region of interest" description="Disordered" evidence="4">
    <location>
        <begin position="147"/>
        <end position="174"/>
    </location>
</feature>
<feature type="domain" description="Fibronectin type-III" evidence="5">
    <location>
        <begin position="163"/>
        <end position="259"/>
    </location>
</feature>
<proteinExistence type="predicted"/>
<feature type="domain" description="Fibronectin type-III" evidence="5">
    <location>
        <begin position="1"/>
        <end position="61"/>
    </location>
</feature>
<evidence type="ECO:0000256" key="1">
    <source>
        <dbReference type="ARBA" id="ARBA00022737"/>
    </source>
</evidence>
<dbReference type="Gene3D" id="2.60.40.10">
    <property type="entry name" value="Immunoglobulins"/>
    <property type="match status" value="3"/>
</dbReference>
<dbReference type="PANTHER" id="PTHR13817">
    <property type="entry name" value="TITIN"/>
    <property type="match status" value="1"/>
</dbReference>
<gene>
    <name evidence="6" type="ORF">GCM10009817_18900</name>
</gene>
<reference evidence="6 7" key="1">
    <citation type="journal article" date="2019" name="Int. J. Syst. Evol. Microbiol.">
        <title>The Global Catalogue of Microorganisms (GCM) 10K type strain sequencing project: providing services to taxonomists for standard genome sequencing and annotation.</title>
        <authorList>
            <consortium name="The Broad Institute Genomics Platform"/>
            <consortium name="The Broad Institute Genome Sequencing Center for Infectious Disease"/>
            <person name="Wu L."/>
            <person name="Ma J."/>
        </authorList>
    </citation>
    <scope>NUCLEOTIDE SEQUENCE [LARGE SCALE GENOMIC DNA]</scope>
    <source>
        <strain evidence="6 7">JCM 15628</strain>
    </source>
</reference>
<feature type="domain" description="Fibronectin type-III" evidence="5">
    <location>
        <begin position="64"/>
        <end position="162"/>
    </location>
</feature>
<accession>A0ABN2S142</accession>
<dbReference type="InterPro" id="IPR050964">
    <property type="entry name" value="Striated_Muscle_Regulatory"/>
</dbReference>
<evidence type="ECO:0000256" key="3">
    <source>
        <dbReference type="ARBA" id="ARBA00023326"/>
    </source>
</evidence>
<dbReference type="CDD" id="cd00063">
    <property type="entry name" value="FN3"/>
    <property type="match status" value="3"/>
</dbReference>
<keyword evidence="3" id="KW-0624">Polysaccharide degradation</keyword>
<dbReference type="PROSITE" id="PS50853">
    <property type="entry name" value="FN3"/>
    <property type="match status" value="3"/>
</dbReference>
<evidence type="ECO:0000259" key="5">
    <source>
        <dbReference type="PROSITE" id="PS50853"/>
    </source>
</evidence>
<feature type="region of interest" description="Disordered" evidence="4">
    <location>
        <begin position="48"/>
        <end position="75"/>
    </location>
</feature>
<evidence type="ECO:0000313" key="7">
    <source>
        <dbReference type="Proteomes" id="UP001500013"/>
    </source>
</evidence>
<name>A0ABN2S142_9MICO</name>
<dbReference type="InterPro" id="IPR003961">
    <property type="entry name" value="FN3_dom"/>
</dbReference>